<accession>A0ABP5E202</accession>
<evidence type="ECO:0000313" key="3">
    <source>
        <dbReference type="Proteomes" id="UP001501116"/>
    </source>
</evidence>
<dbReference type="EMBL" id="BAAANN010000049">
    <property type="protein sequence ID" value="GAA1988666.1"/>
    <property type="molecule type" value="Genomic_DNA"/>
</dbReference>
<evidence type="ECO:0000256" key="1">
    <source>
        <dbReference type="SAM" id="MobiDB-lite"/>
    </source>
</evidence>
<protein>
    <submittedName>
        <fullName evidence="2">Uncharacterized protein</fullName>
    </submittedName>
</protein>
<proteinExistence type="predicted"/>
<evidence type="ECO:0000313" key="2">
    <source>
        <dbReference type="EMBL" id="GAA1988666.1"/>
    </source>
</evidence>
<sequence length="392" mass="42660">MQQPGPDPGLAPDLPGVRAERALERHLPPQFEVEGAPDHPHPALAEFLFQPVAVGYDATIVHARECTRPVHIRTPDRVNRGRVPAGARYTRDMNDAGTGGPSGVWPDPTFVTDPIPDGTFADLRPDARVRRPAAPVSGAEIEKVLVLWDGSEPGEGELAALVRRLAPGYGADGMRLEVGKRPGVSRALAAWHVLQDEQKGELAPGAPSRLRQLLADDSPRGKRLVTVVKAPGRHRPQATPHASEYELILRHAARIELEARPEYLKLPAWSRMLGPDCLGFVAGDDPYPLRFGPFPSRVREFGDLTVAVTLAGTRDPARIRDQLPGGYFGAFDALVRDAGIRLGESTVAHWTRCDDNGNTAAHLSFLPPRGLPVLMAWELLSAEERKRGNKIS</sequence>
<reference evidence="3" key="1">
    <citation type="journal article" date="2019" name="Int. J. Syst. Evol. Microbiol.">
        <title>The Global Catalogue of Microorganisms (GCM) 10K type strain sequencing project: providing services to taxonomists for standard genome sequencing and annotation.</title>
        <authorList>
            <consortium name="The Broad Institute Genomics Platform"/>
            <consortium name="The Broad Institute Genome Sequencing Center for Infectious Disease"/>
            <person name="Wu L."/>
            <person name="Ma J."/>
        </authorList>
    </citation>
    <scope>NUCLEOTIDE SEQUENCE [LARGE SCALE GENOMIC DNA]</scope>
    <source>
        <strain evidence="3">JCM 14545</strain>
    </source>
</reference>
<name>A0ABP5E202_9PSEU</name>
<keyword evidence="3" id="KW-1185">Reference proteome</keyword>
<dbReference type="Proteomes" id="UP001501116">
    <property type="component" value="Unassembled WGS sequence"/>
</dbReference>
<comment type="caution">
    <text evidence="2">The sequence shown here is derived from an EMBL/GenBank/DDBJ whole genome shotgun (WGS) entry which is preliminary data.</text>
</comment>
<feature type="region of interest" description="Disordered" evidence="1">
    <location>
        <begin position="1"/>
        <end position="23"/>
    </location>
</feature>
<gene>
    <name evidence="2" type="ORF">GCM10009754_78510</name>
</gene>
<organism evidence="2 3">
    <name type="scientific">Amycolatopsis minnesotensis</name>
    <dbReference type="NCBI Taxonomy" id="337894"/>
    <lineage>
        <taxon>Bacteria</taxon>
        <taxon>Bacillati</taxon>
        <taxon>Actinomycetota</taxon>
        <taxon>Actinomycetes</taxon>
        <taxon>Pseudonocardiales</taxon>
        <taxon>Pseudonocardiaceae</taxon>
        <taxon>Amycolatopsis</taxon>
    </lineage>
</organism>